<dbReference type="EMBL" id="JBEWYP010000003">
    <property type="protein sequence ID" value="MET7029063.1"/>
    <property type="molecule type" value="Genomic_DNA"/>
</dbReference>
<comment type="cofactor">
    <cofactor evidence="5">
        <name>Fe(2+)</name>
        <dbReference type="ChEBI" id="CHEBI:29033"/>
    </cofactor>
    <text evidence="5">Binds 1 Fe(2+) ion.</text>
</comment>
<dbReference type="RefSeq" id="WP_354617888.1">
    <property type="nucleotide sequence ID" value="NZ_JBEWYP010000003.1"/>
</dbReference>
<dbReference type="PROSITE" id="PS51257">
    <property type="entry name" value="PROKAR_LIPOPROTEIN"/>
    <property type="match status" value="1"/>
</dbReference>
<keyword evidence="3 5" id="KW-0378">Hydrolase</keyword>
<dbReference type="PANTHER" id="PTHR10458:SF2">
    <property type="entry name" value="PEPTIDE DEFORMYLASE, MITOCHONDRIAL"/>
    <property type="match status" value="1"/>
</dbReference>
<evidence type="ECO:0000313" key="7">
    <source>
        <dbReference type="EMBL" id="MET7029063.1"/>
    </source>
</evidence>
<feature type="binding site" evidence="5">
    <location>
        <position position="194"/>
    </location>
    <ligand>
        <name>Fe cation</name>
        <dbReference type="ChEBI" id="CHEBI:24875"/>
    </ligand>
</feature>
<feature type="binding site" evidence="5">
    <location>
        <position position="190"/>
    </location>
    <ligand>
        <name>Fe cation</name>
        <dbReference type="ChEBI" id="CHEBI:24875"/>
    </ligand>
</feature>
<dbReference type="Gene3D" id="3.90.45.10">
    <property type="entry name" value="Peptide deformylase"/>
    <property type="match status" value="1"/>
</dbReference>
<comment type="function">
    <text evidence="5">Removes the formyl group from the N-terminal Met of newly synthesized proteins. Requires at least a dipeptide for an efficient rate of reaction. N-terminal L-methionine is a prerequisite for activity but the enzyme has broad specificity at other positions.</text>
</comment>
<evidence type="ECO:0000256" key="1">
    <source>
        <dbReference type="ARBA" id="ARBA00010759"/>
    </source>
</evidence>
<evidence type="ECO:0000256" key="5">
    <source>
        <dbReference type="HAMAP-Rule" id="MF_00163"/>
    </source>
</evidence>
<keyword evidence="8" id="KW-1185">Reference proteome</keyword>
<comment type="caution">
    <text evidence="7">The sequence shown here is derived from an EMBL/GenBank/DDBJ whole genome shotgun (WGS) entry which is preliminary data.</text>
</comment>
<sequence>MSKNIFLFLLIGSLLASCANTKQVVGESHASNFSPEQIEMIMSGESNEPMRVFKINNTQDSILLRTKSEALTVDPNDPVLKRFVERLYSTVRDSMSLGAGIAAPQVGILKNIIWVQRFDKENLPFEVYLNPKITSYSTMKQDCMEGCLSIPNRRDTTKTRAYAIMFEYDKMDNTHATEMVEAFTAVIVQHEVDHLNGILYLDHLEKETKDATHQ</sequence>
<dbReference type="PIRSF" id="PIRSF004749">
    <property type="entry name" value="Pep_def"/>
    <property type="match status" value="1"/>
</dbReference>
<accession>A0ABV2TUW2</accession>
<dbReference type="HAMAP" id="MF_00163">
    <property type="entry name" value="Pep_deformylase"/>
    <property type="match status" value="1"/>
</dbReference>
<feature type="chain" id="PRO_5047418851" description="Peptide deformylase" evidence="6">
    <location>
        <begin position="20"/>
        <end position="214"/>
    </location>
</feature>
<keyword evidence="2 5" id="KW-0479">Metal-binding</keyword>
<reference evidence="7 8" key="1">
    <citation type="submission" date="2024-07" db="EMBL/GenBank/DDBJ databases">
        <title>The genome sequence of type strain Sediminicola luteus GDMCC 1.2596T.</title>
        <authorList>
            <person name="Liu Y."/>
        </authorList>
    </citation>
    <scope>NUCLEOTIDE SEQUENCE [LARGE SCALE GENOMIC DNA]</scope>
    <source>
        <strain evidence="7 8">GDMCC 1.2596</strain>
    </source>
</reference>
<evidence type="ECO:0000256" key="2">
    <source>
        <dbReference type="ARBA" id="ARBA00022723"/>
    </source>
</evidence>
<keyword evidence="6" id="KW-0732">Signal</keyword>
<dbReference type="InterPro" id="IPR023635">
    <property type="entry name" value="Peptide_deformylase"/>
</dbReference>
<dbReference type="InterPro" id="IPR036821">
    <property type="entry name" value="Peptide_deformylase_sf"/>
</dbReference>
<name>A0ABV2TUW2_9FLAO</name>
<organism evidence="7 8">
    <name type="scientific">Sediminicola luteus</name>
    <dbReference type="NCBI Taxonomy" id="319238"/>
    <lineage>
        <taxon>Bacteria</taxon>
        <taxon>Pseudomonadati</taxon>
        <taxon>Bacteroidota</taxon>
        <taxon>Flavobacteriia</taxon>
        <taxon>Flavobacteriales</taxon>
        <taxon>Flavobacteriaceae</taxon>
        <taxon>Sediminicola</taxon>
    </lineage>
</organism>
<dbReference type="PANTHER" id="PTHR10458">
    <property type="entry name" value="PEPTIDE DEFORMYLASE"/>
    <property type="match status" value="1"/>
</dbReference>
<evidence type="ECO:0000313" key="8">
    <source>
        <dbReference type="Proteomes" id="UP001549773"/>
    </source>
</evidence>
<dbReference type="Proteomes" id="UP001549773">
    <property type="component" value="Unassembled WGS sequence"/>
</dbReference>
<feature type="signal peptide" evidence="6">
    <location>
        <begin position="1"/>
        <end position="19"/>
    </location>
</feature>
<protein>
    <recommendedName>
        <fullName evidence="5">Peptide deformylase</fullName>
        <shortName evidence="5">PDF</shortName>
        <ecNumber evidence="5">3.5.1.88</ecNumber>
    </recommendedName>
    <alternativeName>
        <fullName evidence="5">Polypeptide deformylase</fullName>
    </alternativeName>
</protein>
<keyword evidence="5" id="KW-0408">Iron</keyword>
<dbReference type="Pfam" id="PF01327">
    <property type="entry name" value="Pep_deformylase"/>
    <property type="match status" value="1"/>
</dbReference>
<comment type="similarity">
    <text evidence="1 5">Belongs to the polypeptide deformylase family.</text>
</comment>
<evidence type="ECO:0000256" key="3">
    <source>
        <dbReference type="ARBA" id="ARBA00022801"/>
    </source>
</evidence>
<dbReference type="SUPFAM" id="SSF56420">
    <property type="entry name" value="Peptide deformylase"/>
    <property type="match status" value="1"/>
</dbReference>
<proteinExistence type="inferred from homology"/>
<keyword evidence="4 5" id="KW-0648">Protein biosynthesis</keyword>
<dbReference type="EC" id="3.5.1.88" evidence="5"/>
<gene>
    <name evidence="5" type="primary">def</name>
    <name evidence="7" type="ORF">ABXZ32_06640</name>
</gene>
<feature type="active site" evidence="5">
    <location>
        <position position="191"/>
    </location>
</feature>
<evidence type="ECO:0000256" key="6">
    <source>
        <dbReference type="SAM" id="SignalP"/>
    </source>
</evidence>
<comment type="catalytic activity">
    <reaction evidence="5">
        <text>N-terminal N-formyl-L-methionyl-[peptide] + H2O = N-terminal L-methionyl-[peptide] + formate</text>
        <dbReference type="Rhea" id="RHEA:24420"/>
        <dbReference type="Rhea" id="RHEA-COMP:10639"/>
        <dbReference type="Rhea" id="RHEA-COMP:10640"/>
        <dbReference type="ChEBI" id="CHEBI:15377"/>
        <dbReference type="ChEBI" id="CHEBI:15740"/>
        <dbReference type="ChEBI" id="CHEBI:49298"/>
        <dbReference type="ChEBI" id="CHEBI:64731"/>
        <dbReference type="EC" id="3.5.1.88"/>
    </reaction>
</comment>
<evidence type="ECO:0000256" key="4">
    <source>
        <dbReference type="ARBA" id="ARBA00022917"/>
    </source>
</evidence>
<feature type="binding site" evidence="5">
    <location>
        <position position="147"/>
    </location>
    <ligand>
        <name>Fe cation</name>
        <dbReference type="ChEBI" id="CHEBI:24875"/>
    </ligand>
</feature>
<dbReference type="PRINTS" id="PR01576">
    <property type="entry name" value="PDEFORMYLASE"/>
</dbReference>